<sequence length="135" mass="14764">MKTLLLALLLCAIAACARSQVKLLQTGTAQVKPSQTLRLTCSVSGFSLTSSGNAVSWIPQPTGKGLECLSIVHWDDDRYYQESLKNRLTISRDTSKSEVNLEMRGMEVGDSGMYYCTTGHTLSQNNGELMQTALQ</sequence>
<dbReference type="InterPro" id="IPR036179">
    <property type="entry name" value="Ig-like_dom_sf"/>
</dbReference>
<keyword evidence="4" id="KW-0732">Signal</keyword>
<dbReference type="Pfam" id="PF07686">
    <property type="entry name" value="V-set"/>
    <property type="match status" value="1"/>
</dbReference>
<dbReference type="GO" id="GO:0002250">
    <property type="term" value="P:adaptive immune response"/>
    <property type="evidence" value="ECO:0007669"/>
    <property type="project" value="UniProtKB-KW"/>
</dbReference>
<dbReference type="InterPro" id="IPR013106">
    <property type="entry name" value="Ig_V-set"/>
</dbReference>
<evidence type="ECO:0000313" key="6">
    <source>
        <dbReference type="EMBL" id="TFJ98236.1"/>
    </source>
</evidence>
<evidence type="ECO:0000256" key="2">
    <source>
        <dbReference type="ARBA" id="ARBA00023130"/>
    </source>
</evidence>
<feature type="signal peptide" evidence="4">
    <location>
        <begin position="1"/>
        <end position="19"/>
    </location>
</feature>
<dbReference type="Gene3D" id="2.60.40.10">
    <property type="entry name" value="Immunoglobulins"/>
    <property type="match status" value="1"/>
</dbReference>
<evidence type="ECO:0000313" key="7">
    <source>
        <dbReference type="Proteomes" id="UP000297703"/>
    </source>
</evidence>
<keyword evidence="7" id="KW-1185">Reference proteome</keyword>
<dbReference type="OrthoDB" id="9426090at2759"/>
<dbReference type="GO" id="GO:0005576">
    <property type="term" value="C:extracellular region"/>
    <property type="evidence" value="ECO:0007669"/>
    <property type="project" value="UniProtKB-ARBA"/>
</dbReference>
<name>A0A4D9DLP5_9SAUR</name>
<dbReference type="PANTHER" id="PTHR23266">
    <property type="entry name" value="IMMUNOGLOBULIN HEAVY CHAIN"/>
    <property type="match status" value="1"/>
</dbReference>
<proteinExistence type="predicted"/>
<dbReference type="AlphaFoldDB" id="A0A4D9DLP5"/>
<reference evidence="6 7" key="1">
    <citation type="submission" date="2019-04" db="EMBL/GenBank/DDBJ databases">
        <title>Draft genome of the big-headed turtle Platysternon megacephalum.</title>
        <authorList>
            <person name="Gong S."/>
        </authorList>
    </citation>
    <scope>NUCLEOTIDE SEQUENCE [LARGE SCALE GENOMIC DNA]</scope>
    <source>
        <strain evidence="6">DO16091913</strain>
        <tissue evidence="6">Muscle</tissue>
    </source>
</reference>
<accession>A0A4D9DLP5</accession>
<comment type="caution">
    <text evidence="6">The sequence shown here is derived from an EMBL/GenBank/DDBJ whole genome shotgun (WGS) entry which is preliminary data.</text>
</comment>
<dbReference type="PROSITE" id="PS51257">
    <property type="entry name" value="PROKAR_LIPOPROTEIN"/>
    <property type="match status" value="1"/>
</dbReference>
<dbReference type="InterPro" id="IPR003599">
    <property type="entry name" value="Ig_sub"/>
</dbReference>
<evidence type="ECO:0000256" key="4">
    <source>
        <dbReference type="SAM" id="SignalP"/>
    </source>
</evidence>
<dbReference type="GO" id="GO:0019814">
    <property type="term" value="C:immunoglobulin complex"/>
    <property type="evidence" value="ECO:0007669"/>
    <property type="project" value="UniProtKB-KW"/>
</dbReference>
<reference evidence="6 7" key="2">
    <citation type="submission" date="2019-04" db="EMBL/GenBank/DDBJ databases">
        <title>The genome sequence of big-headed turtle.</title>
        <authorList>
            <person name="Gong S."/>
        </authorList>
    </citation>
    <scope>NUCLEOTIDE SEQUENCE [LARGE SCALE GENOMIC DNA]</scope>
    <source>
        <strain evidence="6">DO16091913</strain>
        <tissue evidence="6">Muscle</tissue>
    </source>
</reference>
<keyword evidence="2" id="KW-1064">Adaptive immunity</keyword>
<dbReference type="EMBL" id="QXTE01000414">
    <property type="protein sequence ID" value="TFJ98236.1"/>
    <property type="molecule type" value="Genomic_DNA"/>
</dbReference>
<gene>
    <name evidence="6" type="ORF">DR999_PMT19847</name>
</gene>
<dbReference type="InterPro" id="IPR013783">
    <property type="entry name" value="Ig-like_fold"/>
</dbReference>
<organism evidence="6 7">
    <name type="scientific">Platysternon megacephalum</name>
    <name type="common">big-headed turtle</name>
    <dbReference type="NCBI Taxonomy" id="55544"/>
    <lineage>
        <taxon>Eukaryota</taxon>
        <taxon>Metazoa</taxon>
        <taxon>Chordata</taxon>
        <taxon>Craniata</taxon>
        <taxon>Vertebrata</taxon>
        <taxon>Euteleostomi</taxon>
        <taxon>Archelosauria</taxon>
        <taxon>Testudinata</taxon>
        <taxon>Testudines</taxon>
        <taxon>Cryptodira</taxon>
        <taxon>Durocryptodira</taxon>
        <taxon>Testudinoidea</taxon>
        <taxon>Platysternidae</taxon>
        <taxon>Platysternon</taxon>
    </lineage>
</organism>
<evidence type="ECO:0000256" key="3">
    <source>
        <dbReference type="ARBA" id="ARBA00043265"/>
    </source>
</evidence>
<evidence type="ECO:0000256" key="1">
    <source>
        <dbReference type="ARBA" id="ARBA00022859"/>
    </source>
</evidence>
<keyword evidence="3" id="KW-1280">Immunoglobulin</keyword>
<dbReference type="SMART" id="SM00406">
    <property type="entry name" value="IGv"/>
    <property type="match status" value="1"/>
</dbReference>
<evidence type="ECO:0000259" key="5">
    <source>
        <dbReference type="PROSITE" id="PS50835"/>
    </source>
</evidence>
<feature type="domain" description="Ig-like" evidence="5">
    <location>
        <begin position="19"/>
        <end position="135"/>
    </location>
</feature>
<dbReference type="InterPro" id="IPR007110">
    <property type="entry name" value="Ig-like_dom"/>
</dbReference>
<protein>
    <submittedName>
        <fullName evidence="6">Pre-mRNA-processing factor 19</fullName>
    </submittedName>
</protein>
<dbReference type="Proteomes" id="UP000297703">
    <property type="component" value="Unassembled WGS sequence"/>
</dbReference>
<feature type="chain" id="PRO_5020040244" evidence="4">
    <location>
        <begin position="20"/>
        <end position="135"/>
    </location>
</feature>
<dbReference type="InterPro" id="IPR050199">
    <property type="entry name" value="IgHV"/>
</dbReference>
<dbReference type="PROSITE" id="PS50835">
    <property type="entry name" value="IG_LIKE"/>
    <property type="match status" value="1"/>
</dbReference>
<dbReference type="SMART" id="SM00409">
    <property type="entry name" value="IG"/>
    <property type="match status" value="1"/>
</dbReference>
<dbReference type="STRING" id="55544.A0A4D9DLP5"/>
<dbReference type="SUPFAM" id="SSF48726">
    <property type="entry name" value="Immunoglobulin"/>
    <property type="match status" value="1"/>
</dbReference>
<keyword evidence="1" id="KW-0391">Immunity</keyword>